<dbReference type="HOGENOM" id="CLU_704468_0_0_1"/>
<name>X2A7M0_CAPTE</name>
<feature type="compositionally biased region" description="Low complexity" evidence="1">
    <location>
        <begin position="375"/>
        <end position="385"/>
    </location>
</feature>
<feature type="compositionally biased region" description="Basic residues" evidence="1">
    <location>
        <begin position="313"/>
        <end position="327"/>
    </location>
</feature>
<dbReference type="EnsemblMetazoa" id="CapteT205689">
    <property type="protein sequence ID" value="CapteP205689"/>
    <property type="gene ID" value="CapteG205689"/>
</dbReference>
<proteinExistence type="predicted"/>
<dbReference type="AlphaFoldDB" id="X2A7M0"/>
<reference evidence="3" key="2">
    <citation type="journal article" date="2013" name="Nature">
        <title>Insights into bilaterian evolution from three spiralian genomes.</title>
        <authorList>
            <person name="Simakov O."/>
            <person name="Marletaz F."/>
            <person name="Cho S.J."/>
            <person name="Edsinger-Gonzales E."/>
            <person name="Havlak P."/>
            <person name="Hellsten U."/>
            <person name="Kuo D.H."/>
            <person name="Larsson T."/>
            <person name="Lv J."/>
            <person name="Arendt D."/>
            <person name="Savage R."/>
            <person name="Osoegawa K."/>
            <person name="de Jong P."/>
            <person name="Grimwood J."/>
            <person name="Chapman J.A."/>
            <person name="Shapiro H."/>
            <person name="Aerts A."/>
            <person name="Otillar R.P."/>
            <person name="Terry A.Y."/>
            <person name="Boore J.L."/>
            <person name="Grigoriev I.V."/>
            <person name="Lindberg D.R."/>
            <person name="Seaver E.C."/>
            <person name="Weisblat D.A."/>
            <person name="Putnam N.H."/>
            <person name="Rokhsar D.S."/>
        </authorList>
    </citation>
    <scope>NUCLEOTIDE SEQUENCE</scope>
    <source>
        <strain evidence="3">I ESC-2004</strain>
    </source>
</reference>
<dbReference type="EMBL" id="AMQN01012460">
    <property type="status" value="NOT_ANNOTATED_CDS"/>
    <property type="molecule type" value="Genomic_DNA"/>
</dbReference>
<keyword evidence="3" id="KW-1185">Reference proteome</keyword>
<accession>X2A7M0</accession>
<reference evidence="2" key="3">
    <citation type="submission" date="2015-06" db="UniProtKB">
        <authorList>
            <consortium name="EnsemblMetazoa"/>
        </authorList>
    </citation>
    <scope>IDENTIFICATION</scope>
</reference>
<feature type="region of interest" description="Disordered" evidence="1">
    <location>
        <begin position="306"/>
        <end position="392"/>
    </location>
</feature>
<feature type="compositionally biased region" description="Acidic residues" evidence="1">
    <location>
        <begin position="221"/>
        <end position="230"/>
    </location>
</feature>
<protein>
    <submittedName>
        <fullName evidence="2">Uncharacterized protein</fullName>
    </submittedName>
</protein>
<sequence>MGGCRFCAVRGCVSRTGEGKSFFSLPKVPDLDKCLNINPSLHSLMVNRRRKPSSAKDPTHVDWAPCLNLPKDTLNEEIPKPDVISLPQENPSIIGDGDALIKHLHAMSWKDLRKLMKVTHSPSYGTKDDMVKRILMAGVPLQKFIAHQLRIKCGENNDLKDDCDTNSADEGPITQEEPTQWVVIDNKLVPKSSTAHIPEPIVVDGEESAVYPLVIQPMDDATPDDSDSDSCPEPITYFESEETGKQPKRLKKTPKWLDTYQTQLPKQPPSQLSSEALKEDALKAFLRPLWSQDEIKTDVKVEAPVVNGAVRQSPKRRKSRSPRKKQQRVQDVVPGKENFKNTSIKDRVASSGEHGKELRRKIQLPHWLDVYSAETSKSSRSSTSSRSRKRKR</sequence>
<reference evidence="3" key="1">
    <citation type="submission" date="2012-12" db="EMBL/GenBank/DDBJ databases">
        <authorList>
            <person name="Hellsten U."/>
            <person name="Grimwood J."/>
            <person name="Chapman J.A."/>
            <person name="Shapiro H."/>
            <person name="Aerts A."/>
            <person name="Otillar R.P."/>
            <person name="Terry A.Y."/>
            <person name="Boore J.L."/>
            <person name="Simakov O."/>
            <person name="Marletaz F."/>
            <person name="Cho S.-J."/>
            <person name="Edsinger-Gonzales E."/>
            <person name="Havlak P."/>
            <person name="Kuo D.-H."/>
            <person name="Larsson T."/>
            <person name="Lv J."/>
            <person name="Arendt D."/>
            <person name="Savage R."/>
            <person name="Osoegawa K."/>
            <person name="de Jong P."/>
            <person name="Lindberg D.R."/>
            <person name="Seaver E.C."/>
            <person name="Weisblat D.A."/>
            <person name="Putnam N.H."/>
            <person name="Grigoriev I.V."/>
            <person name="Rokhsar D.S."/>
        </authorList>
    </citation>
    <scope>NUCLEOTIDE SEQUENCE</scope>
    <source>
        <strain evidence="3">I ESC-2004</strain>
    </source>
</reference>
<evidence type="ECO:0000313" key="2">
    <source>
        <dbReference type="EnsemblMetazoa" id="CapteP205689"/>
    </source>
</evidence>
<feature type="compositionally biased region" description="Basic and acidic residues" evidence="1">
    <location>
        <begin position="337"/>
        <end position="356"/>
    </location>
</feature>
<feature type="region of interest" description="Disordered" evidence="1">
    <location>
        <begin position="219"/>
        <end position="250"/>
    </location>
</feature>
<evidence type="ECO:0000256" key="1">
    <source>
        <dbReference type="SAM" id="MobiDB-lite"/>
    </source>
</evidence>
<organism evidence="2 3">
    <name type="scientific">Capitella teleta</name>
    <name type="common">Polychaete worm</name>
    <dbReference type="NCBI Taxonomy" id="283909"/>
    <lineage>
        <taxon>Eukaryota</taxon>
        <taxon>Metazoa</taxon>
        <taxon>Spiralia</taxon>
        <taxon>Lophotrochozoa</taxon>
        <taxon>Annelida</taxon>
        <taxon>Polychaeta</taxon>
        <taxon>Sedentaria</taxon>
        <taxon>Scolecida</taxon>
        <taxon>Capitellidae</taxon>
        <taxon>Capitella</taxon>
    </lineage>
</organism>
<dbReference type="Proteomes" id="UP000014760">
    <property type="component" value="Unassembled WGS sequence"/>
</dbReference>
<evidence type="ECO:0000313" key="3">
    <source>
        <dbReference type="Proteomes" id="UP000014760"/>
    </source>
</evidence>